<dbReference type="PANTHER" id="PTHR36180:SF2">
    <property type="entry name" value="BRO FAMILY PROTEIN"/>
    <property type="match status" value="1"/>
</dbReference>
<reference evidence="3" key="1">
    <citation type="journal article" date="2021" name="Proc. Natl. Acad. Sci. U.S.A.">
        <title>A Catalog of Tens of Thousands of Viruses from Human Metagenomes Reveals Hidden Associations with Chronic Diseases.</title>
        <authorList>
            <person name="Tisza M.J."/>
            <person name="Buck C.B."/>
        </authorList>
    </citation>
    <scope>NUCLEOTIDE SEQUENCE</scope>
    <source>
        <strain evidence="3">CtCVG11</strain>
    </source>
</reference>
<protein>
    <submittedName>
        <fullName evidence="3">Repressor domain protein</fullName>
    </submittedName>
</protein>
<evidence type="ECO:0000256" key="1">
    <source>
        <dbReference type="SAM" id="MobiDB-lite"/>
    </source>
</evidence>
<dbReference type="InterPro" id="IPR005039">
    <property type="entry name" value="Ant_C"/>
</dbReference>
<dbReference type="PROSITE" id="PS51750">
    <property type="entry name" value="BRO_N"/>
    <property type="match status" value="1"/>
</dbReference>
<dbReference type="Pfam" id="PF02498">
    <property type="entry name" value="Bro-N"/>
    <property type="match status" value="1"/>
</dbReference>
<dbReference type="SMART" id="SM01040">
    <property type="entry name" value="Bro-N"/>
    <property type="match status" value="1"/>
</dbReference>
<evidence type="ECO:0000259" key="2">
    <source>
        <dbReference type="PROSITE" id="PS51750"/>
    </source>
</evidence>
<name>A0A8S5UAM0_9CAUD</name>
<dbReference type="GO" id="GO:0003677">
    <property type="term" value="F:DNA binding"/>
    <property type="evidence" value="ECO:0007669"/>
    <property type="project" value="InterPro"/>
</dbReference>
<dbReference type="Pfam" id="PF03374">
    <property type="entry name" value="ANT"/>
    <property type="match status" value="1"/>
</dbReference>
<sequence>MATRNMNTNKTIKDAGDYRMGYTVDKKTGKIILVHDVTVSSKAVKQPETQQQPQQRQQEAQQTAATLPVIPAASLSSARASAPGTFVFPVTRQKVRTVWHEGNVWFVANDVSACLGFARPEKAIIDHCNHAKTLKGPESGGLTSSPRGINIIPESDVYRLVMRSKLPAAEQFQTWVCEEVLPSIRKTGGYGGSPAPATKPQTEDQLILEAMQVLLSRTETLKAELAEAKPKADYYDTLVDDRDLLTFTEAGKLFGMSARSLAAFLRDAKGTPHHWLFKGFDGANIPYQPIIDRGLMKVKHRTSSLNGMPCTQGYFTPKGIEALRKLLKA</sequence>
<dbReference type="PANTHER" id="PTHR36180">
    <property type="entry name" value="DNA-BINDING PROTEIN-RELATED-RELATED"/>
    <property type="match status" value="1"/>
</dbReference>
<feature type="compositionally biased region" description="Low complexity" evidence="1">
    <location>
        <begin position="46"/>
        <end position="64"/>
    </location>
</feature>
<dbReference type="InterPro" id="IPR003497">
    <property type="entry name" value="BRO_N_domain"/>
</dbReference>
<evidence type="ECO:0000313" key="3">
    <source>
        <dbReference type="EMBL" id="DAF91491.1"/>
    </source>
</evidence>
<dbReference type="EMBL" id="BK016055">
    <property type="protein sequence ID" value="DAF91491.1"/>
    <property type="molecule type" value="Genomic_DNA"/>
</dbReference>
<feature type="region of interest" description="Disordered" evidence="1">
    <location>
        <begin position="44"/>
        <end position="64"/>
    </location>
</feature>
<proteinExistence type="predicted"/>
<organism evidence="3">
    <name type="scientific">Caudovirales sp. ctCVG11</name>
    <dbReference type="NCBI Taxonomy" id="2825759"/>
    <lineage>
        <taxon>Viruses</taxon>
        <taxon>Duplodnaviria</taxon>
        <taxon>Heunggongvirae</taxon>
        <taxon>Uroviricota</taxon>
        <taxon>Caudoviricetes</taxon>
    </lineage>
</organism>
<feature type="domain" description="Bro-N" evidence="2">
    <location>
        <begin position="72"/>
        <end position="188"/>
    </location>
</feature>
<accession>A0A8S5UAM0</accession>